<comment type="caution">
    <text evidence="7">The sequence shown here is derived from an EMBL/GenBank/DDBJ whole genome shotgun (WGS) entry which is preliminary data.</text>
</comment>
<dbReference type="AlphaFoldDB" id="A0A7J7IR85"/>
<feature type="compositionally biased region" description="Low complexity" evidence="4">
    <location>
        <begin position="416"/>
        <end position="427"/>
    </location>
</feature>
<dbReference type="GO" id="GO:0043161">
    <property type="term" value="P:proteasome-mediated ubiquitin-dependent protein catabolic process"/>
    <property type="evidence" value="ECO:0007669"/>
    <property type="project" value="TreeGrafter"/>
</dbReference>
<accession>A0A7J7IR85</accession>
<dbReference type="Pfam" id="PF01851">
    <property type="entry name" value="PC_rep"/>
    <property type="match status" value="1"/>
</dbReference>
<dbReference type="PIRSF" id="PIRSF015965">
    <property type="entry name" value="26S_Psome_Rpn1"/>
    <property type="match status" value="1"/>
</dbReference>
<feature type="domain" description="RPN1 N-terminal" evidence="5">
    <location>
        <begin position="1"/>
        <end position="149"/>
    </location>
</feature>
<dbReference type="InterPro" id="IPR041433">
    <property type="entry name" value="RPN1_C"/>
</dbReference>
<evidence type="ECO:0000256" key="2">
    <source>
        <dbReference type="ARBA" id="ARBA00022737"/>
    </source>
</evidence>
<proteinExistence type="inferred from homology"/>
<keyword evidence="3 7" id="KW-0647">Proteasome</keyword>
<dbReference type="GO" id="GO:0008540">
    <property type="term" value="C:proteasome regulatory particle, base subcomplex"/>
    <property type="evidence" value="ECO:0007669"/>
    <property type="project" value="TreeGrafter"/>
</dbReference>
<dbReference type="Gene3D" id="1.25.10.10">
    <property type="entry name" value="Leucine-rich Repeat Variant"/>
    <property type="match status" value="2"/>
</dbReference>
<evidence type="ECO:0000259" key="5">
    <source>
        <dbReference type="Pfam" id="PF17781"/>
    </source>
</evidence>
<feature type="region of interest" description="Disordered" evidence="4">
    <location>
        <begin position="412"/>
        <end position="497"/>
    </location>
</feature>
<keyword evidence="2" id="KW-0677">Repeat</keyword>
<dbReference type="SUPFAM" id="SSF48371">
    <property type="entry name" value="ARM repeat"/>
    <property type="match status" value="1"/>
</dbReference>
<evidence type="ECO:0000259" key="6">
    <source>
        <dbReference type="Pfam" id="PF18051"/>
    </source>
</evidence>
<evidence type="ECO:0000256" key="3">
    <source>
        <dbReference type="ARBA" id="ARBA00022942"/>
    </source>
</evidence>
<dbReference type="GO" id="GO:0034515">
    <property type="term" value="C:proteasome storage granule"/>
    <property type="evidence" value="ECO:0007669"/>
    <property type="project" value="TreeGrafter"/>
</dbReference>
<dbReference type="Proteomes" id="UP000530660">
    <property type="component" value="Unassembled WGS sequence"/>
</dbReference>
<sequence length="833" mass="90344">MTMAEAGSYECLRFRLQGDASISVGYWGQEYVRSLVGEIGEALEAQVVERAEVNALVTEILRNLMEKHAEIDACDFCLEIGELDRLKELEFSDRQSQDRVCLYLISCADYLPEPENKHALKLALDLYLMAKRYTHAFRVANILGEPELVPLEQVPPGSMRVQLELMQTPKDWSRHYHDVAQELEILEAKTPDDIYKSHLVESGRRLGTLLGSTHMDSARENLAASLVNAFVNAGFGSDKFITSSSEDERRNWIFRNRAHGMLSATASLGMIFLYDIDGGLAEIDKYLYSPEEYVRAGALLAIGLLSGGRIADDCDAALALLAEYVESENAHMRLAAILGLGFAYAGTHRMDILELLAPTLADASTPVEVAAVTALALGLVFVASANADLAATFIQAIQDHYSEAFAGVDESKADSAAESAKPSQAEEAQARERMELEPPSDSAHRRQADEEHAAQVADRSVQANGFGNTAELGEADAAKRPSTAPNSASRSENRNESTFRHPLARFFPLALGLLYLHKRGLSIEPVTDALQAMGMNAPFISEMVECCAYFGAGDVLALQRFLGWETGLAPMAAAANAAGESITLQMSLRLFDRILQFGSDQQRRAVPLALGLAYVSNPRLEVVDTLSKLSHDGDAEIAAGAILAMGLVAAGTNQARVAGLLRELSAFYNEDPSLLFVVRLAQGLTHAGRGLLTLAPFYSDGAVLDPVSAAGLLTLLVLCLGPGSMRETLLGRYHFFFYALALAARPRFLITLDADSKEPVPVLVRVGQAVDTVGQAGRPKTITGFQTHTTPVLIGVGERAELATNEWVCNAPVLEGIVLVQRREQISEHEARP</sequence>
<comment type="similarity">
    <text evidence="1">Belongs to the proteasome subunit S2 family.</text>
</comment>
<evidence type="ECO:0000256" key="4">
    <source>
        <dbReference type="SAM" id="MobiDB-lite"/>
    </source>
</evidence>
<dbReference type="PANTHER" id="PTHR10943">
    <property type="entry name" value="26S PROTEASOME NON-ATPASE REGULATORY SUBUNIT"/>
    <property type="match status" value="1"/>
</dbReference>
<dbReference type="InterPro" id="IPR040892">
    <property type="entry name" value="RPN1_N"/>
</dbReference>
<protein>
    <submittedName>
        <fullName evidence="7">26S proteasome non-ATPase regulatory subunit 2</fullName>
    </submittedName>
</protein>
<feature type="compositionally biased region" description="Basic and acidic residues" evidence="4">
    <location>
        <begin position="428"/>
        <end position="453"/>
    </location>
</feature>
<dbReference type="InterPro" id="IPR011989">
    <property type="entry name" value="ARM-like"/>
</dbReference>
<organism evidence="7 8">
    <name type="scientific">Cyanidiococcus yangmingshanensis</name>
    <dbReference type="NCBI Taxonomy" id="2690220"/>
    <lineage>
        <taxon>Eukaryota</taxon>
        <taxon>Rhodophyta</taxon>
        <taxon>Bangiophyceae</taxon>
        <taxon>Cyanidiales</taxon>
        <taxon>Cyanidiaceae</taxon>
        <taxon>Cyanidiococcus</taxon>
    </lineage>
</organism>
<dbReference type="InterPro" id="IPR016024">
    <property type="entry name" value="ARM-type_fold"/>
</dbReference>
<dbReference type="Pfam" id="PF17781">
    <property type="entry name" value="RPN1_RPN2_N"/>
    <property type="match status" value="2"/>
</dbReference>
<dbReference type="PANTHER" id="PTHR10943:SF1">
    <property type="entry name" value="26S PROTEASOME NON-ATPASE REGULATORY SUBUNIT 2"/>
    <property type="match status" value="1"/>
</dbReference>
<dbReference type="Pfam" id="PF18051">
    <property type="entry name" value="RPN1_C"/>
    <property type="match status" value="1"/>
</dbReference>
<dbReference type="GO" id="GO:0042176">
    <property type="term" value="P:regulation of protein catabolic process"/>
    <property type="evidence" value="ECO:0007669"/>
    <property type="project" value="InterPro"/>
</dbReference>
<reference evidence="7 8" key="1">
    <citation type="journal article" date="2020" name="J. Phycol.">
        <title>Comparative genome analysis reveals Cyanidiococcus gen. nov., a new extremophilic red algal genus sister to Cyanidioschyzon (Cyanidioschyzonaceae, Rhodophyta).</title>
        <authorList>
            <person name="Liu S.-L."/>
            <person name="Chiang Y.-R."/>
            <person name="Yoon H.S."/>
            <person name="Fu H.-Y."/>
        </authorList>
    </citation>
    <scope>NUCLEOTIDE SEQUENCE [LARGE SCALE GENOMIC DNA]</scope>
    <source>
        <strain evidence="7 8">THAL066</strain>
    </source>
</reference>
<evidence type="ECO:0000313" key="7">
    <source>
        <dbReference type="EMBL" id="KAF6005057.1"/>
    </source>
</evidence>
<evidence type="ECO:0000313" key="8">
    <source>
        <dbReference type="Proteomes" id="UP000530660"/>
    </source>
</evidence>
<keyword evidence="8" id="KW-1185">Reference proteome</keyword>
<dbReference type="OrthoDB" id="10252509at2759"/>
<feature type="domain" description="26S proteasome non-ATPase regulatory subunit RPN1 C-terminal" evidence="6">
    <location>
        <begin position="773"/>
        <end position="822"/>
    </location>
</feature>
<name>A0A7J7IR85_9RHOD</name>
<dbReference type="EMBL" id="VWRR01000002">
    <property type="protein sequence ID" value="KAF6005057.1"/>
    <property type="molecule type" value="Genomic_DNA"/>
</dbReference>
<dbReference type="InterPro" id="IPR016643">
    <property type="entry name" value="26S_Psome_Rpn1"/>
</dbReference>
<feature type="domain" description="RPN1 N-terminal" evidence="5">
    <location>
        <begin position="168"/>
        <end position="199"/>
    </location>
</feature>
<evidence type="ECO:0000256" key="1">
    <source>
        <dbReference type="ARBA" id="ARBA00005460"/>
    </source>
</evidence>
<dbReference type="GO" id="GO:0030234">
    <property type="term" value="F:enzyme regulator activity"/>
    <property type="evidence" value="ECO:0007669"/>
    <property type="project" value="InterPro"/>
</dbReference>
<gene>
    <name evidence="7" type="primary">PSMD2</name>
    <name evidence="7" type="ORF">F1559_005024</name>
</gene>
<dbReference type="GO" id="GO:0005634">
    <property type="term" value="C:nucleus"/>
    <property type="evidence" value="ECO:0007669"/>
    <property type="project" value="TreeGrafter"/>
</dbReference>
<dbReference type="InterPro" id="IPR002015">
    <property type="entry name" value="Proteasome/cyclosome_rpt"/>
</dbReference>